<proteinExistence type="inferred from homology"/>
<name>A0A448F618_AGGAP</name>
<dbReference type="AlphaFoldDB" id="A0A448F618"/>
<keyword evidence="1" id="KW-1003">Cell membrane</keyword>
<dbReference type="HAMAP" id="MF_02088">
    <property type="entry name" value="Q_prec_transport"/>
    <property type="match status" value="1"/>
</dbReference>
<feature type="transmembrane region" description="Helical" evidence="1">
    <location>
        <begin position="199"/>
        <end position="222"/>
    </location>
</feature>
<gene>
    <name evidence="2" type="primary">yhhQ</name>
    <name evidence="2" type="ORF">NCTC5906_00115</name>
</gene>
<sequence>MTHSFSIFNDQQKRRALVLLSFFHIFIIAASNYFVQIPFEVHVPLTLFGAQEDFMFHSTWGTLTFPFIFLATDLTVRVFGAKEARWIIFIVMIPALIISYLVSTLFSDSQYQGLSVLSEFNLFVFRIALASFCAYVFGQLLDVLVFNRLRQLKTWWIAPTSSMIFGSMADTYLFFAIAFYASSDPFMAEHWMEIGFVDYLFKLFIGLLLFVPAYGVVLNMILRKIKALTASMQTEMELPQNQ</sequence>
<dbReference type="GO" id="GO:0022857">
    <property type="term" value="F:transmembrane transporter activity"/>
    <property type="evidence" value="ECO:0007669"/>
    <property type="project" value="UniProtKB-UniRule"/>
</dbReference>
<dbReference type="InterPro" id="IPR003744">
    <property type="entry name" value="YhhQ"/>
</dbReference>
<accession>A0A448F618</accession>
<dbReference type="NCBIfam" id="TIGR00697">
    <property type="entry name" value="queuosine precursor transporter"/>
    <property type="match status" value="1"/>
</dbReference>
<protein>
    <recommendedName>
        <fullName evidence="1">Probable queuosine precursor transporter</fullName>
        <shortName evidence="1">Q precursor transporter</shortName>
    </recommendedName>
</protein>
<dbReference type="OrthoDB" id="7065604at2"/>
<comment type="function">
    <text evidence="1">Involved in the import of queuosine (Q) precursors, required for Q precursor salvage.</text>
</comment>
<feature type="transmembrane region" description="Helical" evidence="1">
    <location>
        <begin position="16"/>
        <end position="34"/>
    </location>
</feature>
<dbReference type="NCBIfam" id="NF008406">
    <property type="entry name" value="PRK11212.1"/>
    <property type="match status" value="1"/>
</dbReference>
<feature type="transmembrane region" description="Helical" evidence="1">
    <location>
        <begin position="84"/>
        <end position="103"/>
    </location>
</feature>
<keyword evidence="1" id="KW-0997">Cell inner membrane</keyword>
<dbReference type="GeneID" id="49634556"/>
<comment type="similarity">
    <text evidence="1">Belongs to the vitamin uptake transporter (VUT/ECF) (TC 2.A.88) family. Q precursor transporter subfamily.</text>
</comment>
<evidence type="ECO:0000256" key="1">
    <source>
        <dbReference type="HAMAP-Rule" id="MF_02088"/>
    </source>
</evidence>
<feature type="transmembrane region" description="Helical" evidence="1">
    <location>
        <begin position="54"/>
        <end position="72"/>
    </location>
</feature>
<dbReference type="EMBL" id="LR134327">
    <property type="protein sequence ID" value="VEF40779.1"/>
    <property type="molecule type" value="Genomic_DNA"/>
</dbReference>
<dbReference type="RefSeq" id="WP_005702816.1">
    <property type="nucleotide sequence ID" value="NZ_AEWB02000005.1"/>
</dbReference>
<keyword evidence="1" id="KW-0812">Transmembrane</keyword>
<keyword evidence="1" id="KW-0472">Membrane</keyword>
<dbReference type="PANTHER" id="PTHR34300:SF1">
    <property type="entry name" value="QUEUOSINE PRECURSOR TRANSPORTER"/>
    <property type="match status" value="1"/>
</dbReference>
<keyword evidence="1" id="KW-1133">Transmembrane helix</keyword>
<dbReference type="Proteomes" id="UP000272690">
    <property type="component" value="Chromosome"/>
</dbReference>
<organism evidence="2 3">
    <name type="scientific">Aggregatibacter aphrophilus ATCC 33389</name>
    <dbReference type="NCBI Taxonomy" id="985008"/>
    <lineage>
        <taxon>Bacteria</taxon>
        <taxon>Pseudomonadati</taxon>
        <taxon>Pseudomonadota</taxon>
        <taxon>Gammaproteobacteria</taxon>
        <taxon>Pasteurellales</taxon>
        <taxon>Pasteurellaceae</taxon>
        <taxon>Aggregatibacter</taxon>
    </lineage>
</organism>
<evidence type="ECO:0000313" key="2">
    <source>
        <dbReference type="EMBL" id="VEF40779.1"/>
    </source>
</evidence>
<dbReference type="GO" id="GO:0005886">
    <property type="term" value="C:plasma membrane"/>
    <property type="evidence" value="ECO:0007669"/>
    <property type="project" value="UniProtKB-SubCell"/>
</dbReference>
<feature type="transmembrane region" description="Helical" evidence="1">
    <location>
        <begin position="123"/>
        <end position="144"/>
    </location>
</feature>
<evidence type="ECO:0000313" key="3">
    <source>
        <dbReference type="Proteomes" id="UP000272690"/>
    </source>
</evidence>
<dbReference type="PANTHER" id="PTHR34300">
    <property type="entry name" value="QUEUOSINE PRECURSOR TRANSPORTER-RELATED"/>
    <property type="match status" value="1"/>
</dbReference>
<comment type="subcellular location">
    <subcellularLocation>
        <location evidence="1">Cell inner membrane</location>
        <topology evidence="1">Multi-pass membrane protein</topology>
    </subcellularLocation>
</comment>
<dbReference type="Pfam" id="PF02592">
    <property type="entry name" value="Vut_1"/>
    <property type="match status" value="1"/>
</dbReference>
<keyword evidence="1" id="KW-0813">Transport</keyword>
<feature type="transmembrane region" description="Helical" evidence="1">
    <location>
        <begin position="156"/>
        <end position="179"/>
    </location>
</feature>
<reference evidence="2 3" key="1">
    <citation type="submission" date="2018-12" db="EMBL/GenBank/DDBJ databases">
        <authorList>
            <consortium name="Pathogen Informatics"/>
        </authorList>
    </citation>
    <scope>NUCLEOTIDE SEQUENCE [LARGE SCALE GENOMIC DNA]</scope>
    <source>
        <strain evidence="2 3">NCTC5906</strain>
    </source>
</reference>